<dbReference type="AlphaFoldDB" id="A0A2V3IHZ4"/>
<dbReference type="InterPro" id="IPR012340">
    <property type="entry name" value="NA-bd_OB-fold"/>
</dbReference>
<organism evidence="3 4">
    <name type="scientific">Gracilariopsis chorda</name>
    <dbReference type="NCBI Taxonomy" id="448386"/>
    <lineage>
        <taxon>Eukaryota</taxon>
        <taxon>Rhodophyta</taxon>
        <taxon>Florideophyceae</taxon>
        <taxon>Rhodymeniophycidae</taxon>
        <taxon>Gracilariales</taxon>
        <taxon>Gracilariaceae</taxon>
        <taxon>Gracilariopsis</taxon>
    </lineage>
</organism>
<dbReference type="GO" id="GO:0000723">
    <property type="term" value="P:telomere maintenance"/>
    <property type="evidence" value="ECO:0007669"/>
    <property type="project" value="InterPro"/>
</dbReference>
<keyword evidence="4" id="KW-1185">Reference proteome</keyword>
<feature type="region of interest" description="Disordered" evidence="1">
    <location>
        <begin position="351"/>
        <end position="458"/>
    </location>
</feature>
<feature type="compositionally biased region" description="Polar residues" evidence="1">
    <location>
        <begin position="375"/>
        <end position="385"/>
    </location>
</feature>
<name>A0A2V3IHZ4_9FLOR</name>
<reference evidence="3 4" key="1">
    <citation type="journal article" date="2018" name="Mol. Biol. Evol.">
        <title>Analysis of the draft genome of the red seaweed Gracilariopsis chorda provides insights into genome size evolution in Rhodophyta.</title>
        <authorList>
            <person name="Lee J."/>
            <person name="Yang E.C."/>
            <person name="Graf L."/>
            <person name="Yang J.H."/>
            <person name="Qiu H."/>
            <person name="Zel Zion U."/>
            <person name="Chan C.X."/>
            <person name="Stephens T.G."/>
            <person name="Weber A.P.M."/>
            <person name="Boo G.H."/>
            <person name="Boo S.M."/>
            <person name="Kim K.M."/>
            <person name="Shin Y."/>
            <person name="Jung M."/>
            <person name="Lee S.J."/>
            <person name="Yim H.S."/>
            <person name="Lee J.H."/>
            <person name="Bhattacharya D."/>
            <person name="Yoon H.S."/>
        </authorList>
    </citation>
    <scope>NUCLEOTIDE SEQUENCE [LARGE SCALE GENOMIC DNA]</scope>
    <source>
        <strain evidence="3 4">SKKU-2015</strain>
        <tissue evidence="3">Whole body</tissue>
    </source>
</reference>
<dbReference type="EMBL" id="NBIV01000205">
    <property type="protein sequence ID" value="PXF41658.1"/>
    <property type="molecule type" value="Genomic_DNA"/>
</dbReference>
<evidence type="ECO:0000259" key="2">
    <source>
        <dbReference type="Pfam" id="PF02765"/>
    </source>
</evidence>
<dbReference type="SUPFAM" id="SSF50249">
    <property type="entry name" value="Nucleic acid-binding proteins"/>
    <property type="match status" value="1"/>
</dbReference>
<dbReference type="GO" id="GO:0003677">
    <property type="term" value="F:DNA binding"/>
    <property type="evidence" value="ECO:0007669"/>
    <property type="project" value="InterPro"/>
</dbReference>
<accession>A0A2V3IHZ4</accession>
<feature type="domain" description="Telomeric single stranded DNA binding POT1/Cdc13" evidence="2">
    <location>
        <begin position="39"/>
        <end position="188"/>
    </location>
</feature>
<feature type="compositionally biased region" description="Polar residues" evidence="1">
    <location>
        <begin position="442"/>
        <end position="453"/>
    </location>
</feature>
<dbReference type="InterPro" id="IPR011564">
    <property type="entry name" value="Telomer_end-bd_POT1/Cdc13"/>
</dbReference>
<sequence>MPYSLEDRVSHFLPSSTTTWKPNASYHYHHVAAILDMQTAKRTVDVYGVILDCRAPCITNGQQLRSEIVIADESCMSPSGTLRTFPIHCFIDDPTDAIPFRDVGDIVRIHRALLIDYTPQGDSPVRQGRVKYYSSVLLWRHDDHHYDPFITKSYNQLRQSHYHSSSPNATHKLDQHDMSRVAALRKWSRNFVLRKYYSQRQYLRIVPEVLSAPQDAVFITKSFDLVCYVQHPQVAAENGTINMLVCYREEQGAEPTNILVTSQEPSQSRENLRSFNFVHFCPSWNFRPNKPSWLLLRDVRIAHRGQQRIIELSVSGRTSTLIWNNANAPDVRAARDKYQEHRENHVTPAITHSATGYSMLHPHPQTTPKRPRTWDANQDYASKQTLLPAADRYPNNAGNTKRRKPSDAQGISEDQTSHAPRDNGPFAQTVAPRAEDRRPEQRTSVPGENSTGIALNPYESLITTHDQQDRKVWRIQDMVRAFRLGCGECKVFRLAVWARGVAWPRDLRLACRPLCKGCEEDVLVLGDKCNKCGSQEQRWQFALRFVLEDRMEGARIESWVKGKEAERFLGFQAADLRNENGKCELLKQRLQQITSPVKVVDCLVIPYEYEDDMGVYRIACAMKGTRCLV</sequence>
<dbReference type="Pfam" id="PF02765">
    <property type="entry name" value="POT1"/>
    <property type="match status" value="1"/>
</dbReference>
<dbReference type="GO" id="GO:0000781">
    <property type="term" value="C:chromosome, telomeric region"/>
    <property type="evidence" value="ECO:0007669"/>
    <property type="project" value="InterPro"/>
</dbReference>
<evidence type="ECO:0000313" key="4">
    <source>
        <dbReference type="Proteomes" id="UP000247409"/>
    </source>
</evidence>
<dbReference type="Gene3D" id="2.40.50.140">
    <property type="entry name" value="Nucleic acid-binding proteins"/>
    <property type="match status" value="1"/>
</dbReference>
<proteinExistence type="predicted"/>
<comment type="caution">
    <text evidence="3">The sequence shown here is derived from an EMBL/GenBank/DDBJ whole genome shotgun (WGS) entry which is preliminary data.</text>
</comment>
<evidence type="ECO:0000313" key="3">
    <source>
        <dbReference type="EMBL" id="PXF41658.1"/>
    </source>
</evidence>
<dbReference type="Proteomes" id="UP000247409">
    <property type="component" value="Unassembled WGS sequence"/>
</dbReference>
<dbReference type="OrthoDB" id="2186770at2759"/>
<evidence type="ECO:0000256" key="1">
    <source>
        <dbReference type="SAM" id="MobiDB-lite"/>
    </source>
</evidence>
<protein>
    <recommendedName>
        <fullName evidence="2">Telomeric single stranded DNA binding POT1/Cdc13 domain-containing protein</fullName>
    </recommendedName>
</protein>
<gene>
    <name evidence="3" type="ORF">BWQ96_08669</name>
</gene>